<dbReference type="RefSeq" id="WP_182457725.1">
    <property type="nucleotide sequence ID" value="NZ_CP059732.1"/>
</dbReference>
<keyword evidence="3 9" id="KW-0378">Hydrolase</keyword>
<protein>
    <submittedName>
        <fullName evidence="9">Family 43 glycosylhydrolase</fullName>
    </submittedName>
</protein>
<evidence type="ECO:0000256" key="3">
    <source>
        <dbReference type="ARBA" id="ARBA00022801"/>
    </source>
</evidence>
<reference evidence="9 10" key="1">
    <citation type="submission" date="2020-07" db="EMBL/GenBank/DDBJ databases">
        <title>Spirosoma foliorum sp. nov., isolated from the leaves on the Nejang mountain Korea, Republic of.</title>
        <authorList>
            <person name="Ho H."/>
            <person name="Lee Y.-J."/>
            <person name="Nurcahyanto D.-A."/>
            <person name="Kim S.-G."/>
        </authorList>
    </citation>
    <scope>NUCLEOTIDE SEQUENCE [LARGE SCALE GENOMIC DNA]</scope>
    <source>
        <strain evidence="9 10">PL0136</strain>
    </source>
</reference>
<feature type="chain" id="PRO_5028844296" evidence="8">
    <location>
        <begin position="23"/>
        <end position="633"/>
    </location>
</feature>
<evidence type="ECO:0000313" key="9">
    <source>
        <dbReference type="EMBL" id="QMW00611.1"/>
    </source>
</evidence>
<dbReference type="AlphaFoldDB" id="A0A7G5GP19"/>
<accession>A0A7G5GP19</accession>
<organism evidence="9 10">
    <name type="scientific">Spirosoma foliorum</name>
    <dbReference type="NCBI Taxonomy" id="2710596"/>
    <lineage>
        <taxon>Bacteria</taxon>
        <taxon>Pseudomonadati</taxon>
        <taxon>Bacteroidota</taxon>
        <taxon>Cytophagia</taxon>
        <taxon>Cytophagales</taxon>
        <taxon>Cytophagaceae</taxon>
        <taxon>Spirosoma</taxon>
    </lineage>
</organism>
<dbReference type="CDD" id="cd18828">
    <property type="entry name" value="GH43_BT3675-like"/>
    <property type="match status" value="1"/>
</dbReference>
<dbReference type="SUPFAM" id="SSF75005">
    <property type="entry name" value="Arabinanase/levansucrase/invertase"/>
    <property type="match status" value="2"/>
</dbReference>
<keyword evidence="4" id="KW-0119">Carbohydrate metabolism</keyword>
<dbReference type="Pfam" id="PF04616">
    <property type="entry name" value="Glyco_hydro_43"/>
    <property type="match status" value="2"/>
</dbReference>
<feature type="active site" description="Proton donor" evidence="6">
    <location>
        <position position="505"/>
    </location>
</feature>
<gene>
    <name evidence="9" type="ORF">H3H32_21750</name>
</gene>
<dbReference type="KEGG" id="sfol:H3H32_21750"/>
<feature type="active site" description="Proton acceptor" evidence="6">
    <location>
        <position position="336"/>
    </location>
</feature>
<sequence>MKNALYLLVLIISLTTSLKAQNQPRKEPYSAYLFAYFTGNSGDEEAIRFAISKDGYNYKALNYNEPIMPSAEISSTGGVRDPHILRGQDGKTLYMVVTDMHVAKNGWGPNVAMVLLRSTDLVHWKSSKVDVPATFAEFNGVNRVWAPQTIYDPTQKKYMIYWSMRFGNEADKIYYAYANADFTGLETAPKLLFTNPAGGSCIDADIVQKDGQYHLFYKTEGSGNGIKKATSTSLTGPFTQYDTYLQQTTDPVEGSSVFKLINSDKYVLMYDVYTKGRYEFTESTDLTHFKKIDGQISMNFKPRHGTIIPITQAEEKALTQQWALTNNPVLGSFFADPEILFAQKTGKFYLYPTSDGFDKWSGNFFKTFSSDNLVDWNDEGTILDLPKQVSWANRNAWAPCIIEKKIDGQYKYFYYFTAAQKIGVATADNPTGPFTDSGKPLIDRKPEGITRGQEIDPDVFTDPKSGKSYLYWGNDYMAGAELNDDMISLKPGTQQLMKPDATFREGTYVIYRNGTYYFFWSEDDTRSENYRVRYGTSDSPLGKITVPANNVVLEKDKSKGIFGAGHNSVVQIPGRDEWFIVYHRFNYPDGINMGESAGYHREVCIDKLEFNADDSIKKVQPTLEGIKPVSVGK</sequence>
<keyword evidence="10" id="KW-1185">Reference proteome</keyword>
<evidence type="ECO:0000256" key="8">
    <source>
        <dbReference type="SAM" id="SignalP"/>
    </source>
</evidence>
<name>A0A7G5GP19_9BACT</name>
<dbReference type="GO" id="GO:0004553">
    <property type="term" value="F:hydrolase activity, hydrolyzing O-glycosyl compounds"/>
    <property type="evidence" value="ECO:0007669"/>
    <property type="project" value="InterPro"/>
</dbReference>
<dbReference type="InterPro" id="IPR052176">
    <property type="entry name" value="Glycosyl_Hydrlase_43_Enz"/>
</dbReference>
<dbReference type="PANTHER" id="PTHR43772">
    <property type="entry name" value="ENDO-1,4-BETA-XYLANASE"/>
    <property type="match status" value="1"/>
</dbReference>
<evidence type="ECO:0000256" key="4">
    <source>
        <dbReference type="ARBA" id="ARBA00023277"/>
    </source>
</evidence>
<keyword evidence="8" id="KW-0732">Signal</keyword>
<proteinExistence type="inferred from homology"/>
<dbReference type="PANTHER" id="PTHR43772:SF2">
    <property type="entry name" value="PUTATIVE (AFU_ORTHOLOGUE AFUA_2G04480)-RELATED"/>
    <property type="match status" value="1"/>
</dbReference>
<keyword evidence="2" id="KW-0858">Xylan degradation</keyword>
<dbReference type="InterPro" id="IPR006710">
    <property type="entry name" value="Glyco_hydro_43"/>
</dbReference>
<evidence type="ECO:0000256" key="2">
    <source>
        <dbReference type="ARBA" id="ARBA00022651"/>
    </source>
</evidence>
<dbReference type="CDD" id="cd08983">
    <property type="entry name" value="GH43_Bt3655-like"/>
    <property type="match status" value="1"/>
</dbReference>
<feature type="signal peptide" evidence="8">
    <location>
        <begin position="1"/>
        <end position="22"/>
    </location>
</feature>
<evidence type="ECO:0000256" key="6">
    <source>
        <dbReference type="PIRSR" id="PIRSR606710-1"/>
    </source>
</evidence>
<evidence type="ECO:0000256" key="1">
    <source>
        <dbReference type="ARBA" id="ARBA00009865"/>
    </source>
</evidence>
<dbReference type="GO" id="GO:0045493">
    <property type="term" value="P:xylan catabolic process"/>
    <property type="evidence" value="ECO:0007669"/>
    <property type="project" value="UniProtKB-KW"/>
</dbReference>
<dbReference type="EMBL" id="CP059732">
    <property type="protein sequence ID" value="QMW00611.1"/>
    <property type="molecule type" value="Genomic_DNA"/>
</dbReference>
<evidence type="ECO:0000256" key="7">
    <source>
        <dbReference type="PIRSR" id="PIRSR606710-2"/>
    </source>
</evidence>
<evidence type="ECO:0000256" key="5">
    <source>
        <dbReference type="ARBA" id="ARBA00023295"/>
    </source>
</evidence>
<evidence type="ECO:0000313" key="10">
    <source>
        <dbReference type="Proteomes" id="UP000515369"/>
    </source>
</evidence>
<keyword evidence="2" id="KW-0624">Polysaccharide degradation</keyword>
<feature type="site" description="Important for catalytic activity, responsible for pKa modulation of the active site Glu and correct orientation of both the proton donor and substrate" evidence="7">
    <location>
        <position position="456"/>
    </location>
</feature>
<dbReference type="InterPro" id="IPR023296">
    <property type="entry name" value="Glyco_hydro_beta-prop_sf"/>
</dbReference>
<keyword evidence="5" id="KW-0326">Glycosidase</keyword>
<dbReference type="Gene3D" id="2.115.10.20">
    <property type="entry name" value="Glycosyl hydrolase domain, family 43"/>
    <property type="match status" value="2"/>
</dbReference>
<comment type="similarity">
    <text evidence="1">Belongs to the glycosyl hydrolase 43 family.</text>
</comment>
<dbReference type="Proteomes" id="UP000515369">
    <property type="component" value="Chromosome"/>
</dbReference>